<evidence type="ECO:0000313" key="15">
    <source>
        <dbReference type="Proteomes" id="UP000006804"/>
    </source>
</evidence>
<comment type="subunit">
    <text evidence="10">Monomer.</text>
</comment>
<evidence type="ECO:0000256" key="6">
    <source>
        <dbReference type="ARBA" id="ARBA00022833"/>
    </source>
</evidence>
<dbReference type="PANTHER" id="PTHR43622:SF1">
    <property type="entry name" value="3-DEHYDROQUINATE SYNTHASE"/>
    <property type="match status" value="1"/>
</dbReference>
<evidence type="ECO:0000256" key="10">
    <source>
        <dbReference type="HAMAP-Rule" id="MF_00109"/>
    </source>
</evidence>
<dbReference type="HAMAP" id="MF_00110">
    <property type="entry name" value="DHQ_synthase"/>
    <property type="match status" value="1"/>
</dbReference>
<dbReference type="GO" id="GO:0009423">
    <property type="term" value="P:chorismate biosynthetic process"/>
    <property type="evidence" value="ECO:0007669"/>
    <property type="project" value="UniProtKB-UniRule"/>
</dbReference>
<comment type="cofactor">
    <cofactor evidence="2">
        <name>Zn(2+)</name>
        <dbReference type="ChEBI" id="CHEBI:29105"/>
    </cofactor>
</comment>
<evidence type="ECO:0000256" key="5">
    <source>
        <dbReference type="ARBA" id="ARBA00022741"/>
    </source>
</evidence>
<dbReference type="HAMAP" id="MF_00109">
    <property type="entry name" value="Shikimate_kinase"/>
    <property type="match status" value="1"/>
</dbReference>
<evidence type="ECO:0000259" key="13">
    <source>
        <dbReference type="Pfam" id="PF24621"/>
    </source>
</evidence>
<dbReference type="GO" id="GO:0004765">
    <property type="term" value="F:shikimate kinase activity"/>
    <property type="evidence" value="ECO:0007669"/>
    <property type="project" value="UniProtKB-UniRule"/>
</dbReference>
<comment type="pathway">
    <text evidence="11">Metabolic intermediate biosynthesis; chorismate biosynthesis; chorismate from D-erythrose 4-phosphate and phosphoenolpyruvate: step 2/7.</text>
</comment>
<feature type="domain" description="3-dehydroquinate synthase C-terminal" evidence="13">
    <location>
        <begin position="364"/>
        <end position="509"/>
    </location>
</feature>
<dbReference type="PRINTS" id="PR01100">
    <property type="entry name" value="SHIKIMTKNASE"/>
</dbReference>
<dbReference type="InterPro" id="IPR031322">
    <property type="entry name" value="Shikimate/glucono_kinase"/>
</dbReference>
<evidence type="ECO:0000256" key="1">
    <source>
        <dbReference type="ARBA" id="ARBA00001911"/>
    </source>
</evidence>
<dbReference type="RefSeq" id="WP_013931804.1">
    <property type="nucleotide sequence ID" value="NC_015707.1"/>
</dbReference>
<comment type="caution">
    <text evidence="11">Lacks conserved residue(s) required for the propagation of feature annotation.</text>
</comment>
<dbReference type="GO" id="GO:0003856">
    <property type="term" value="F:3-dehydroquinate synthase activity"/>
    <property type="evidence" value="ECO:0007669"/>
    <property type="project" value="UniProtKB-UniRule"/>
</dbReference>
<dbReference type="EC" id="4.2.3.4" evidence="11"/>
<dbReference type="Gene3D" id="3.40.50.1970">
    <property type="match status" value="1"/>
</dbReference>
<dbReference type="Gene3D" id="3.40.50.300">
    <property type="entry name" value="P-loop containing nucleotide triphosphate hydrolases"/>
    <property type="match status" value="1"/>
</dbReference>
<comment type="similarity">
    <text evidence="11">Belongs to the sugar phosphate cyclases superfamily. Dehydroquinate synthase family.</text>
</comment>
<dbReference type="InterPro" id="IPR056179">
    <property type="entry name" value="DHQS_C"/>
</dbReference>
<feature type="binding site" evidence="11">
    <location>
        <position position="334"/>
    </location>
    <ligand>
        <name>NAD(+)</name>
        <dbReference type="ChEBI" id="CHEBI:57540"/>
    </ligand>
</feature>
<comment type="cofactor">
    <cofactor evidence="10">
        <name>Mg(2+)</name>
        <dbReference type="ChEBI" id="CHEBI:18420"/>
    </cofactor>
    <text evidence="10">Binds 1 Mg(2+) ion per subunit.</text>
</comment>
<feature type="binding site" evidence="11">
    <location>
        <position position="367"/>
    </location>
    <ligand>
        <name>Zn(2+)</name>
        <dbReference type="ChEBI" id="CHEBI:29105"/>
    </ligand>
</feature>
<evidence type="ECO:0000256" key="7">
    <source>
        <dbReference type="ARBA" id="ARBA00023027"/>
    </source>
</evidence>
<keyword evidence="10" id="KW-0067">ATP-binding</keyword>
<keyword evidence="7 11" id="KW-0520">NAD</keyword>
<dbReference type="UniPathway" id="UPA00053">
    <property type="reaction ID" value="UER00085"/>
</dbReference>
<keyword evidence="10" id="KW-0460">Magnesium</keyword>
<evidence type="ECO:0000256" key="2">
    <source>
        <dbReference type="ARBA" id="ARBA00001947"/>
    </source>
</evidence>
<evidence type="ECO:0000256" key="3">
    <source>
        <dbReference type="ARBA" id="ARBA00022490"/>
    </source>
</evidence>
<keyword evidence="6 11" id="KW-0862">Zinc</keyword>
<dbReference type="NCBIfam" id="TIGR01357">
    <property type="entry name" value="aroB"/>
    <property type="match status" value="1"/>
</dbReference>
<comment type="catalytic activity">
    <reaction evidence="11">
        <text>7-phospho-2-dehydro-3-deoxy-D-arabino-heptonate = 3-dehydroquinate + phosphate</text>
        <dbReference type="Rhea" id="RHEA:21968"/>
        <dbReference type="ChEBI" id="CHEBI:32364"/>
        <dbReference type="ChEBI" id="CHEBI:43474"/>
        <dbReference type="ChEBI" id="CHEBI:58394"/>
        <dbReference type="EC" id="4.2.3.4"/>
    </reaction>
</comment>
<dbReference type="CDD" id="cd00464">
    <property type="entry name" value="SK"/>
    <property type="match status" value="1"/>
</dbReference>
<keyword evidence="9" id="KW-0511">Multifunctional enzyme</keyword>
<organism evidence="14 15">
    <name type="scientific">Pseudothermotoga thermarum DSM 5069</name>
    <dbReference type="NCBI Taxonomy" id="688269"/>
    <lineage>
        <taxon>Bacteria</taxon>
        <taxon>Thermotogati</taxon>
        <taxon>Thermotogota</taxon>
        <taxon>Thermotogae</taxon>
        <taxon>Thermotogales</taxon>
        <taxon>Thermotogaceae</taxon>
        <taxon>Pseudothermotoga</taxon>
    </lineage>
</organism>
<evidence type="ECO:0000256" key="9">
    <source>
        <dbReference type="ARBA" id="ARBA00023268"/>
    </source>
</evidence>
<dbReference type="EMBL" id="CP002351">
    <property type="protein sequence ID" value="AEH50581.1"/>
    <property type="molecule type" value="Genomic_DNA"/>
</dbReference>
<dbReference type="Pfam" id="PF01202">
    <property type="entry name" value="SKI"/>
    <property type="match status" value="1"/>
</dbReference>
<proteinExistence type="inferred from homology"/>
<dbReference type="GO" id="GO:0009073">
    <property type="term" value="P:aromatic amino acid family biosynthetic process"/>
    <property type="evidence" value="ECO:0007669"/>
    <property type="project" value="UniProtKB-KW"/>
</dbReference>
<feature type="binding site" evidence="10">
    <location>
        <position position="34"/>
    </location>
    <ligand>
        <name>substrate</name>
    </ligand>
</feature>
<dbReference type="InterPro" id="IPR016037">
    <property type="entry name" value="DHQ_synth_AroB"/>
</dbReference>
<dbReference type="eggNOG" id="COG0337">
    <property type="taxonomic scope" value="Bacteria"/>
</dbReference>
<dbReference type="PATRIC" id="fig|688269.3.peg.504"/>
<accession>F7YWY9</accession>
<feature type="binding site" evidence="11">
    <location>
        <begin position="288"/>
        <end position="292"/>
    </location>
    <ligand>
        <name>NAD(+)</name>
        <dbReference type="ChEBI" id="CHEBI:57540"/>
    </ligand>
</feature>
<dbReference type="SUPFAM" id="SSF56796">
    <property type="entry name" value="Dehydroquinate synthase-like"/>
    <property type="match status" value="1"/>
</dbReference>
<keyword evidence="11" id="KW-0028">Amino-acid biosynthesis</keyword>
<dbReference type="AlphaFoldDB" id="F7YWY9"/>
<comment type="function">
    <text evidence="11">Catalyzes the conversion of 3-deoxy-D-arabino-heptulosonate 7-phosphate (DAHP) to dehydroquinate (DHQ).</text>
</comment>
<dbReference type="KEGG" id="tta:Theth_0489"/>
<dbReference type="InterPro" id="IPR030960">
    <property type="entry name" value="DHQS/DOIS_N"/>
</dbReference>
<evidence type="ECO:0000313" key="14">
    <source>
        <dbReference type="EMBL" id="AEH50581.1"/>
    </source>
</evidence>
<dbReference type="GO" id="GO:0000287">
    <property type="term" value="F:magnesium ion binding"/>
    <property type="evidence" value="ECO:0007669"/>
    <property type="project" value="UniProtKB-UniRule"/>
</dbReference>
<dbReference type="InterPro" id="IPR027417">
    <property type="entry name" value="P-loop_NTPase"/>
</dbReference>
<keyword evidence="11" id="KW-0170">Cobalt</keyword>
<evidence type="ECO:0000256" key="8">
    <source>
        <dbReference type="ARBA" id="ARBA00023239"/>
    </source>
</evidence>
<dbReference type="FunFam" id="3.40.50.1970:FF:000007">
    <property type="entry name" value="Pentafunctional AROM polypeptide"/>
    <property type="match status" value="1"/>
</dbReference>
<comment type="subcellular location">
    <subcellularLocation>
        <location evidence="11">Cytoplasm</location>
    </subcellularLocation>
</comment>
<evidence type="ECO:0000256" key="11">
    <source>
        <dbReference type="HAMAP-Rule" id="MF_00110"/>
    </source>
</evidence>
<keyword evidence="5 11" id="KW-0547">Nucleotide-binding</keyword>
<keyword evidence="8 11" id="KW-0456">Lyase</keyword>
<dbReference type="STRING" id="688269.Theth_0489"/>
<reference evidence="14 15" key="1">
    <citation type="submission" date="2010-11" db="EMBL/GenBank/DDBJ databases">
        <title>The complete genome of Thermotoga thermarum DSM 5069.</title>
        <authorList>
            <consortium name="US DOE Joint Genome Institute (JGI-PGF)"/>
            <person name="Lucas S."/>
            <person name="Copeland A."/>
            <person name="Lapidus A."/>
            <person name="Bruce D."/>
            <person name="Goodwin L."/>
            <person name="Pitluck S."/>
            <person name="Kyrpides N."/>
            <person name="Mavromatis K."/>
            <person name="Ivanova N."/>
            <person name="Zeytun A."/>
            <person name="Brettin T."/>
            <person name="Detter J.C."/>
            <person name="Tapia R."/>
            <person name="Han C."/>
            <person name="Land M."/>
            <person name="Hauser L."/>
            <person name="Markowitz V."/>
            <person name="Cheng J.-F."/>
            <person name="Hugenholtz P."/>
            <person name="Woyke T."/>
            <person name="Wu D."/>
            <person name="Spring S."/>
            <person name="Schroeder M."/>
            <person name="Brambilla E."/>
            <person name="Klenk H.-P."/>
            <person name="Eisen J.A."/>
        </authorList>
    </citation>
    <scope>NUCLEOTIDE SEQUENCE [LARGE SCALE GENOMIC DNA]</scope>
    <source>
        <strain evidence="14 15">DSM 5069</strain>
    </source>
</reference>
<evidence type="ECO:0000259" key="12">
    <source>
        <dbReference type="Pfam" id="PF01761"/>
    </source>
</evidence>
<dbReference type="SUPFAM" id="SSF52540">
    <property type="entry name" value="P-loop containing nucleoside triphosphate hydrolases"/>
    <property type="match status" value="1"/>
</dbReference>
<feature type="binding site" evidence="10">
    <location>
        <position position="118"/>
    </location>
    <ligand>
        <name>ATP</name>
        <dbReference type="ChEBI" id="CHEBI:30616"/>
    </ligand>
</feature>
<keyword evidence="10" id="KW-0418">Kinase</keyword>
<comment type="similarity">
    <text evidence="10">Belongs to the shikimate kinase family.</text>
</comment>
<feature type="binding site" evidence="10">
    <location>
        <position position="16"/>
    </location>
    <ligand>
        <name>Mg(2+)</name>
        <dbReference type="ChEBI" id="CHEBI:18420"/>
    </ligand>
</feature>
<keyword evidence="3 11" id="KW-0963">Cytoplasm</keyword>
<dbReference type="InterPro" id="IPR000623">
    <property type="entry name" value="Shikimate_kinase/TSH1"/>
</dbReference>
<dbReference type="Pfam" id="PF24621">
    <property type="entry name" value="DHQS_C"/>
    <property type="match status" value="1"/>
</dbReference>
<comment type="function">
    <text evidence="10">Catalyzes the specific phosphorylation of the 3-hydroxyl group of shikimic acid using ATP as a cosubstrate.</text>
</comment>
<gene>
    <name evidence="10" type="primary">aroK</name>
    <name evidence="11" type="synonym">aroB</name>
    <name evidence="14" type="ORF">Theth_0489</name>
</gene>
<comment type="cofactor">
    <cofactor evidence="11">
        <name>Co(2+)</name>
        <dbReference type="ChEBI" id="CHEBI:48828"/>
    </cofactor>
    <cofactor evidence="11">
        <name>Zn(2+)</name>
        <dbReference type="ChEBI" id="CHEBI:29105"/>
    </cofactor>
    <text evidence="11">Binds 1 divalent metal cation per subunit. Can use either Co(2+) or Zn(2+).</text>
</comment>
<sequence>MKKSVVLCGLSGSGKTTVGKILAEKLGWFFIDTDQLVEDTTSMDIPKIFQIYGEEGFRQFEKQMVEKVCKLQNVVISIGAGAVTKNENVDLLKKNCVVVFLNAPIDILVARLENDSSRPLLNSANTSEKRNKLEVLQKQREPIYRQIADITVDASLQPEKIAREIARKLESYGLEERNLDIEGEIITVKTQTTSYNVRIGYNITKDSVIDFLKKRMPSKVAVVTNPLLNQIIAKKMVEELNKEGIESYVILIEDSEERKSPETLFKIIDEFAKFGLDRESFVVAVGGGVIGDVTGFAAAIYMRGIKWIYVPTTMLAQVDSSIGGKVAVNYGEKKNFLGSFHQPSFVVTDTKFLEILPNEIFTEGLAEVVKSAVIDGKKFFNYLAQNVSKILERDPKVVFDVVSFCVKLKGKIVEQDEKDLGLRMVLNLGHTFGHAIEACLNYQISHAKAVSVGLVLETMLSHLMGYADLSTKDRIENVLNSLGLPTSPRQIELSSVRDLLKYMKFDKKAARGKLRFTIPFKIGDVRVIECDPSEVKNLIEQMEGVLS</sequence>
<dbReference type="PANTHER" id="PTHR43622">
    <property type="entry name" value="3-DEHYDROQUINATE SYNTHASE"/>
    <property type="match status" value="1"/>
</dbReference>
<dbReference type="InterPro" id="IPR050071">
    <property type="entry name" value="Dehydroquinate_synthase"/>
</dbReference>
<dbReference type="Pfam" id="PF01761">
    <property type="entry name" value="DHQ_synthase"/>
    <property type="match status" value="1"/>
</dbReference>
<feature type="binding site" evidence="11">
    <location>
        <begin position="312"/>
        <end position="313"/>
    </location>
    <ligand>
        <name>NAD(+)</name>
        <dbReference type="ChEBI" id="CHEBI:57540"/>
    </ligand>
</feature>
<comment type="catalytic activity">
    <reaction evidence="10">
        <text>shikimate + ATP = 3-phosphoshikimate + ADP + H(+)</text>
        <dbReference type="Rhea" id="RHEA:13121"/>
        <dbReference type="ChEBI" id="CHEBI:15378"/>
        <dbReference type="ChEBI" id="CHEBI:30616"/>
        <dbReference type="ChEBI" id="CHEBI:36208"/>
        <dbReference type="ChEBI" id="CHEBI:145989"/>
        <dbReference type="ChEBI" id="CHEBI:456216"/>
        <dbReference type="EC" id="2.7.1.71"/>
    </reaction>
</comment>
<evidence type="ECO:0000256" key="4">
    <source>
        <dbReference type="ARBA" id="ARBA00022723"/>
    </source>
</evidence>
<feature type="binding site" evidence="10">
    <location>
        <position position="140"/>
    </location>
    <ligand>
        <name>substrate</name>
    </ligand>
</feature>
<dbReference type="GO" id="GO:0005737">
    <property type="term" value="C:cytoplasm"/>
    <property type="evidence" value="ECO:0007669"/>
    <property type="project" value="UniProtKB-SubCell"/>
</dbReference>
<feature type="binding site" evidence="10">
    <location>
        <position position="58"/>
    </location>
    <ligand>
        <name>substrate</name>
    </ligand>
</feature>
<dbReference type="HOGENOM" id="CLU_001201_5_1_0"/>
<keyword evidence="10 14" id="KW-0808">Transferase</keyword>
<keyword evidence="15" id="KW-1185">Reference proteome</keyword>
<dbReference type="CDD" id="cd08195">
    <property type="entry name" value="DHQS"/>
    <property type="match status" value="1"/>
</dbReference>
<feature type="binding site" evidence="11">
    <location>
        <position position="325"/>
    </location>
    <ligand>
        <name>NAD(+)</name>
        <dbReference type="ChEBI" id="CHEBI:57540"/>
    </ligand>
</feature>
<feature type="binding site" evidence="11">
    <location>
        <position position="446"/>
    </location>
    <ligand>
        <name>Zn(2+)</name>
        <dbReference type="ChEBI" id="CHEBI:29105"/>
    </ligand>
</feature>
<dbReference type="GO" id="GO:0008652">
    <property type="term" value="P:amino acid biosynthetic process"/>
    <property type="evidence" value="ECO:0007669"/>
    <property type="project" value="UniProtKB-KW"/>
</dbReference>
<dbReference type="Proteomes" id="UP000006804">
    <property type="component" value="Chromosome"/>
</dbReference>
<keyword evidence="4 11" id="KW-0479">Metal-binding</keyword>
<feature type="binding site" evidence="10">
    <location>
        <begin position="12"/>
        <end position="17"/>
    </location>
    <ligand>
        <name>ATP</name>
        <dbReference type="ChEBI" id="CHEBI:30616"/>
    </ligand>
</feature>
<keyword evidence="11" id="KW-0057">Aromatic amino acid biosynthesis</keyword>
<comment type="cofactor">
    <cofactor evidence="1 11">
        <name>NAD(+)</name>
        <dbReference type="ChEBI" id="CHEBI:57540"/>
    </cofactor>
</comment>
<dbReference type="EC" id="2.7.1.71" evidence="10"/>
<protein>
    <recommendedName>
        <fullName evidence="10 11">Multifunctional fusion protein</fullName>
    </recommendedName>
    <domain>
        <recommendedName>
            <fullName evidence="10">Shikimate kinase</fullName>
            <shortName evidence="10">SK</shortName>
            <ecNumber evidence="10">2.7.1.71</ecNumber>
        </recommendedName>
    </domain>
    <domain>
        <recommendedName>
            <fullName evidence="11">3-dehydroquinate synthase</fullName>
            <shortName evidence="11">DHQS</shortName>
            <ecNumber evidence="11">4.2.3.4</ecNumber>
        </recommendedName>
    </domain>
</protein>
<name>F7YWY9_9THEM</name>
<comment type="pathway">
    <text evidence="10">Metabolic intermediate biosynthesis; chorismate biosynthesis; chorismate from D-erythrose 4-phosphate and phosphoenolpyruvate: step 5/7.</text>
</comment>
<feature type="binding site" evidence="11">
    <location>
        <position position="430"/>
    </location>
    <ligand>
        <name>Zn(2+)</name>
        <dbReference type="ChEBI" id="CHEBI:29105"/>
    </ligand>
</feature>
<dbReference type="Gene3D" id="1.20.1090.10">
    <property type="entry name" value="Dehydroquinate synthase-like - alpha domain"/>
    <property type="match status" value="1"/>
</dbReference>
<dbReference type="GO" id="GO:0005524">
    <property type="term" value="F:ATP binding"/>
    <property type="evidence" value="ECO:0007669"/>
    <property type="project" value="UniProtKB-UniRule"/>
</dbReference>
<feature type="domain" description="3-dehydroquinate synthase N-terminal" evidence="12">
    <location>
        <begin position="250"/>
        <end position="361"/>
    </location>
</feature>